<organism evidence="1 2">
    <name type="scientific">Ramazzottius varieornatus</name>
    <name type="common">Water bear</name>
    <name type="synonym">Tardigrade</name>
    <dbReference type="NCBI Taxonomy" id="947166"/>
    <lineage>
        <taxon>Eukaryota</taxon>
        <taxon>Metazoa</taxon>
        <taxon>Ecdysozoa</taxon>
        <taxon>Tardigrada</taxon>
        <taxon>Eutardigrada</taxon>
        <taxon>Parachela</taxon>
        <taxon>Hypsibioidea</taxon>
        <taxon>Ramazzottiidae</taxon>
        <taxon>Ramazzottius</taxon>
    </lineage>
</organism>
<protein>
    <submittedName>
        <fullName evidence="1">Uncharacterized protein</fullName>
    </submittedName>
</protein>
<proteinExistence type="predicted"/>
<evidence type="ECO:0000313" key="2">
    <source>
        <dbReference type="Proteomes" id="UP000186922"/>
    </source>
</evidence>
<name>A0A1D1VDW3_RAMVA</name>
<dbReference type="AlphaFoldDB" id="A0A1D1VDW3"/>
<sequence length="162" mass="17944">MAAVVSQAMLLKNDPELMKFKRLMDNVRRRSQAADSLLHLLVSRANGGVLKSSLFPTYGGLNIDGDEACEVFLEAQLKNKNVVVEASLGVFGNLVAGDLGNMGDDYLVLRRKNTKLETEIARLREMRTVKLELRLKELMGRIISIRTSHWVLLLASCNTASG</sequence>
<reference evidence="1 2" key="1">
    <citation type="journal article" date="2016" name="Nat. Commun.">
        <title>Extremotolerant tardigrade genome and improved radiotolerance of human cultured cells by tardigrade-unique protein.</title>
        <authorList>
            <person name="Hashimoto T."/>
            <person name="Horikawa D.D."/>
            <person name="Saito Y."/>
            <person name="Kuwahara H."/>
            <person name="Kozuka-Hata H."/>
            <person name="Shin-I T."/>
            <person name="Minakuchi Y."/>
            <person name="Ohishi K."/>
            <person name="Motoyama A."/>
            <person name="Aizu T."/>
            <person name="Enomoto A."/>
            <person name="Kondo K."/>
            <person name="Tanaka S."/>
            <person name="Hara Y."/>
            <person name="Koshikawa S."/>
            <person name="Sagara H."/>
            <person name="Miura T."/>
            <person name="Yokobori S."/>
            <person name="Miyagawa K."/>
            <person name="Suzuki Y."/>
            <person name="Kubo T."/>
            <person name="Oyama M."/>
            <person name="Kohara Y."/>
            <person name="Fujiyama A."/>
            <person name="Arakawa K."/>
            <person name="Katayama T."/>
            <person name="Toyoda A."/>
            <person name="Kunieda T."/>
        </authorList>
    </citation>
    <scope>NUCLEOTIDE SEQUENCE [LARGE SCALE GENOMIC DNA]</scope>
    <source>
        <strain evidence="1 2">YOKOZUNA-1</strain>
    </source>
</reference>
<accession>A0A1D1VDW3</accession>
<gene>
    <name evidence="1" type="primary">RvY_10771-1</name>
    <name evidence="1" type="synonym">RvY_10771.1</name>
    <name evidence="1" type="ORF">RvY_10771</name>
</gene>
<evidence type="ECO:0000313" key="1">
    <source>
        <dbReference type="EMBL" id="GAU99829.1"/>
    </source>
</evidence>
<keyword evidence="2" id="KW-1185">Reference proteome</keyword>
<dbReference type="Proteomes" id="UP000186922">
    <property type="component" value="Unassembled WGS sequence"/>
</dbReference>
<dbReference type="EMBL" id="BDGG01000005">
    <property type="protein sequence ID" value="GAU99829.1"/>
    <property type="molecule type" value="Genomic_DNA"/>
</dbReference>
<comment type="caution">
    <text evidence="1">The sequence shown here is derived from an EMBL/GenBank/DDBJ whole genome shotgun (WGS) entry which is preliminary data.</text>
</comment>